<evidence type="ECO:0008006" key="4">
    <source>
        <dbReference type="Google" id="ProtNLM"/>
    </source>
</evidence>
<proteinExistence type="predicted"/>
<organism evidence="2 3">
    <name type="scientific">Xylanibacter caecicola</name>
    <dbReference type="NCBI Taxonomy" id="2736294"/>
    <lineage>
        <taxon>Bacteria</taxon>
        <taxon>Pseudomonadati</taxon>
        <taxon>Bacteroidota</taxon>
        <taxon>Bacteroidia</taxon>
        <taxon>Bacteroidales</taxon>
        <taxon>Prevotellaceae</taxon>
        <taxon>Xylanibacter</taxon>
    </lineage>
</organism>
<keyword evidence="1" id="KW-0732">Signal</keyword>
<reference evidence="2 3" key="1">
    <citation type="submission" date="2020-05" db="EMBL/GenBank/DDBJ databases">
        <title>Distinct polysaccharide utilization as determinants for interspecies competition between intestinal Prevotella spp.</title>
        <authorList>
            <person name="Galvez E.J.C."/>
            <person name="Iljazovic A."/>
            <person name="Strowig T."/>
        </authorList>
    </citation>
    <scope>NUCLEOTIDE SEQUENCE [LARGE SCALE GENOMIC DNA]</scope>
    <source>
        <strain evidence="2 3">PCHR</strain>
    </source>
</reference>
<accession>A0ABX2AZJ1</accession>
<dbReference type="EMBL" id="JABKKJ010000001">
    <property type="protein sequence ID" value="NPE24023.1"/>
    <property type="molecule type" value="Genomic_DNA"/>
</dbReference>
<evidence type="ECO:0000313" key="2">
    <source>
        <dbReference type="EMBL" id="NPE24023.1"/>
    </source>
</evidence>
<dbReference type="InterPro" id="IPR030890">
    <property type="entry name" value="LP_HExxH_w_TonB"/>
</dbReference>
<name>A0ABX2AZJ1_9BACT</name>
<dbReference type="PROSITE" id="PS51257">
    <property type="entry name" value="PROKAR_LIPOPROTEIN"/>
    <property type="match status" value="1"/>
</dbReference>
<dbReference type="Proteomes" id="UP000820977">
    <property type="component" value="Unassembled WGS sequence"/>
</dbReference>
<dbReference type="RefSeq" id="WP_172343552.1">
    <property type="nucleotide sequence ID" value="NZ_CATJFF010000096.1"/>
</dbReference>
<keyword evidence="3" id="KW-1185">Reference proteome</keyword>
<sequence length="316" mass="36008">MKHIGLVLLFAATVAFTGCSEDDLSPTSVININNPQDNEDSEESKSFDAWLDKNYTQEYNIRFQYRYNDKETDLTYNVIPASFAESKALARLIQHIWLEVYAEAVGKEFIKTYSPRVIQLIGSYEYNANGFIIKGTAEKGLKIMLYGVNNLDIDNPRINVDNPYEEKEAKPIDLNYGFFNTMHHEFCHILTQTKNYSPDFQTISSGRYHSTDWINVKDPDAAKEGFVTGYASGEYNEDFAEVYANYVTLSPTGWQTILTQAGPDGAAIINKKLSMVKEYFQNSWGVDLDDLRAIILRRSAEAPTLDLRNFNINENE</sequence>
<gene>
    <name evidence="2" type="ORF">HPS54_00580</name>
</gene>
<dbReference type="Gene3D" id="3.40.390.70">
    <property type="match status" value="1"/>
</dbReference>
<feature type="chain" id="PRO_5046443315" description="Substrate import-associated zinc metallohydrolase lipoprotein" evidence="1">
    <location>
        <begin position="18"/>
        <end position="316"/>
    </location>
</feature>
<protein>
    <recommendedName>
        <fullName evidence="4">Substrate import-associated zinc metallohydrolase lipoprotein</fullName>
    </recommendedName>
</protein>
<evidence type="ECO:0000256" key="1">
    <source>
        <dbReference type="SAM" id="SignalP"/>
    </source>
</evidence>
<dbReference type="Pfam" id="PF15890">
    <property type="entry name" value="Peptidase_Mx1"/>
    <property type="match status" value="1"/>
</dbReference>
<feature type="signal peptide" evidence="1">
    <location>
        <begin position="1"/>
        <end position="17"/>
    </location>
</feature>
<comment type="caution">
    <text evidence="2">The sequence shown here is derived from an EMBL/GenBank/DDBJ whole genome shotgun (WGS) entry which is preliminary data.</text>
</comment>
<evidence type="ECO:0000313" key="3">
    <source>
        <dbReference type="Proteomes" id="UP000820977"/>
    </source>
</evidence>
<dbReference type="NCBIfam" id="TIGR04549">
    <property type="entry name" value="LP_HExxH_w_tonB"/>
    <property type="match status" value="1"/>
</dbReference>